<reference evidence="1 2" key="1">
    <citation type="submission" date="2019-04" db="EMBL/GenBank/DDBJ databases">
        <title>Draft, Whole-Genome Sequence of the Anthracene-degrading Mycobacterium frederiksbergense LB501T, Isolated from a Polycyclic Aromatic Hydrocarbon (PAH)-Contaminated Soil.</title>
        <authorList>
            <person name="Augelletti F."/>
        </authorList>
    </citation>
    <scope>NUCLEOTIDE SEQUENCE [LARGE SCALE GENOMIC DNA]</scope>
    <source>
        <strain evidence="1 2">LB 501T</strain>
    </source>
</reference>
<dbReference type="EMBL" id="CP038799">
    <property type="protein sequence ID" value="QIV84059.1"/>
    <property type="molecule type" value="Genomic_DNA"/>
</dbReference>
<organism evidence="1 2">
    <name type="scientific">Mycolicibacterium frederiksbergense</name>
    <dbReference type="NCBI Taxonomy" id="117567"/>
    <lineage>
        <taxon>Bacteria</taxon>
        <taxon>Bacillati</taxon>
        <taxon>Actinomycetota</taxon>
        <taxon>Actinomycetes</taxon>
        <taxon>Mycobacteriales</taxon>
        <taxon>Mycobacteriaceae</taxon>
        <taxon>Mycolicibacterium</taxon>
    </lineage>
</organism>
<protein>
    <submittedName>
        <fullName evidence="1">Uncharacterized protein</fullName>
    </submittedName>
</protein>
<proteinExistence type="predicted"/>
<sequence length="167" mass="15841">MLITFAGVGNVGFGTDWGTVLLAMAAAITGVAAATGSGVTGCARAGAAGSMVCRGAGAAAVLVVRRCVRAVRGFFFGDAVRSEGRSDAVAAGPGSALSCAVPVSDPAVSGVVSGAVGSVDVGSDAEVALSDWLVSEPPVPGSAQAGAGTAIALPIPKATASAPTRPT</sequence>
<keyword evidence="2" id="KW-1185">Reference proteome</keyword>
<gene>
    <name evidence="1" type="ORF">EXE63_26640</name>
</gene>
<dbReference type="RefSeq" id="WP_168144414.1">
    <property type="nucleotide sequence ID" value="NZ_CBCSDT010000040.1"/>
</dbReference>
<accession>A0A6H0SC92</accession>
<evidence type="ECO:0000313" key="2">
    <source>
        <dbReference type="Proteomes" id="UP000501849"/>
    </source>
</evidence>
<dbReference type="KEGG" id="mfre:EXE63_26640"/>
<dbReference type="Proteomes" id="UP000501849">
    <property type="component" value="Chromosome"/>
</dbReference>
<dbReference type="AlphaFoldDB" id="A0A6H0SC92"/>
<evidence type="ECO:0000313" key="1">
    <source>
        <dbReference type="EMBL" id="QIV84059.1"/>
    </source>
</evidence>
<name>A0A6H0SC92_9MYCO</name>